<evidence type="ECO:0000256" key="1">
    <source>
        <dbReference type="SAM" id="SignalP"/>
    </source>
</evidence>
<evidence type="ECO:0000313" key="3">
    <source>
        <dbReference type="Proteomes" id="UP001304895"/>
    </source>
</evidence>
<dbReference type="AlphaFoldDB" id="A0AAN6UG90"/>
<dbReference type="SUPFAM" id="SSF50939">
    <property type="entry name" value="Sialidases"/>
    <property type="match status" value="1"/>
</dbReference>
<feature type="chain" id="PRO_5042986145" evidence="1">
    <location>
        <begin position="30"/>
        <end position="403"/>
    </location>
</feature>
<feature type="signal peptide" evidence="1">
    <location>
        <begin position="1"/>
        <end position="29"/>
    </location>
</feature>
<protein>
    <submittedName>
        <fullName evidence="2">Glycoside hydrolase family 93 protein</fullName>
    </submittedName>
</protein>
<dbReference type="Gene3D" id="2.120.10.10">
    <property type="match status" value="1"/>
</dbReference>
<reference evidence="2" key="2">
    <citation type="submission" date="2023-05" db="EMBL/GenBank/DDBJ databases">
        <authorList>
            <consortium name="Lawrence Berkeley National Laboratory"/>
            <person name="Steindorff A."/>
            <person name="Hensen N."/>
            <person name="Bonometti L."/>
            <person name="Westerberg I."/>
            <person name="Brannstrom I.O."/>
            <person name="Guillou S."/>
            <person name="Cros-Aarteil S."/>
            <person name="Calhoun S."/>
            <person name="Haridas S."/>
            <person name="Kuo A."/>
            <person name="Mondo S."/>
            <person name="Pangilinan J."/>
            <person name="Riley R."/>
            <person name="Labutti K."/>
            <person name="Andreopoulos B."/>
            <person name="Lipzen A."/>
            <person name="Chen C."/>
            <person name="Yanf M."/>
            <person name="Daum C."/>
            <person name="Ng V."/>
            <person name="Clum A."/>
            <person name="Ohm R."/>
            <person name="Martin F."/>
            <person name="Silar P."/>
            <person name="Natvig D."/>
            <person name="Lalanne C."/>
            <person name="Gautier V."/>
            <person name="Ament-Velasquez S.L."/>
            <person name="Kruys A."/>
            <person name="Hutchinson M.I."/>
            <person name="Powell A.J."/>
            <person name="Barry K."/>
            <person name="Miller A.N."/>
            <person name="Grigoriev I.V."/>
            <person name="Debuchy R."/>
            <person name="Gladieux P."/>
            <person name="Thoren M.H."/>
            <person name="Johannesson H."/>
        </authorList>
    </citation>
    <scope>NUCLEOTIDE SEQUENCE</scope>
    <source>
        <strain evidence="2">CBS 123565</strain>
    </source>
</reference>
<dbReference type="GO" id="GO:0016787">
    <property type="term" value="F:hydrolase activity"/>
    <property type="evidence" value="ECO:0007669"/>
    <property type="project" value="UniProtKB-KW"/>
</dbReference>
<keyword evidence="3" id="KW-1185">Reference proteome</keyword>
<evidence type="ECO:0000313" key="2">
    <source>
        <dbReference type="EMBL" id="KAK4132199.1"/>
    </source>
</evidence>
<comment type="caution">
    <text evidence="2">The sequence shown here is derived from an EMBL/GenBank/DDBJ whole genome shotgun (WGS) entry which is preliminary data.</text>
</comment>
<sequence length="403" mass="44053">MPRSRHTFSFRNPSLILLLLAISLGIVLARSIMADRLANKAFATLGLGNNAAHPGPRKFHVAPKEHFVHPVHGTYPRLCRLSDGSILAGFTAFGPNNQRILSIARSIDQGQTFHPHGEVARSAGDRDNLVLLQLPTGTILAAFRNHDLSPSRQPTHFRITVCQSTDGGRTWTFLSQAAETPAPFGIWEPFLRLRNNGTTGRDGHGTEIQLLFSQERAADDQDTMLVRSVDGGRTWASPPRCVTGAGERLRDGMVGVAETWDRQRRRETLVLVMETTRQRVFSVEAVVSYDGGESFGSRQVVYVARGGRNAGAPQVASFQDGSVAVVFMTDEDAVGGSKWPRGAKVKVVFGGPPENGQFRWTKPEVVGDAPSSWPGIMRAECDTVLAVYEHSSSIRGRVLRLIP</sequence>
<dbReference type="PANTHER" id="PTHR38792">
    <property type="entry name" value="BNR/ASP-BOX REPEAT DOMAIN PROTEIN (AFU_ORTHOLOGUE AFUA_7G06430)-RELATED"/>
    <property type="match status" value="1"/>
</dbReference>
<dbReference type="InterPro" id="IPR036278">
    <property type="entry name" value="Sialidase_sf"/>
</dbReference>
<reference evidence="2" key="1">
    <citation type="journal article" date="2023" name="Mol. Phylogenet. Evol.">
        <title>Genome-scale phylogeny and comparative genomics of the fungal order Sordariales.</title>
        <authorList>
            <person name="Hensen N."/>
            <person name="Bonometti L."/>
            <person name="Westerberg I."/>
            <person name="Brannstrom I.O."/>
            <person name="Guillou S."/>
            <person name="Cros-Aarteil S."/>
            <person name="Calhoun S."/>
            <person name="Haridas S."/>
            <person name="Kuo A."/>
            <person name="Mondo S."/>
            <person name="Pangilinan J."/>
            <person name="Riley R."/>
            <person name="LaButti K."/>
            <person name="Andreopoulos B."/>
            <person name="Lipzen A."/>
            <person name="Chen C."/>
            <person name="Yan M."/>
            <person name="Daum C."/>
            <person name="Ng V."/>
            <person name="Clum A."/>
            <person name="Steindorff A."/>
            <person name="Ohm R.A."/>
            <person name="Martin F."/>
            <person name="Silar P."/>
            <person name="Natvig D.O."/>
            <person name="Lalanne C."/>
            <person name="Gautier V."/>
            <person name="Ament-Velasquez S.L."/>
            <person name="Kruys A."/>
            <person name="Hutchinson M.I."/>
            <person name="Powell A.J."/>
            <person name="Barry K."/>
            <person name="Miller A.N."/>
            <person name="Grigoriev I.V."/>
            <person name="Debuchy R."/>
            <person name="Gladieux P."/>
            <person name="Hiltunen Thoren M."/>
            <person name="Johannesson H."/>
        </authorList>
    </citation>
    <scope>NUCLEOTIDE SEQUENCE</scope>
    <source>
        <strain evidence="2">CBS 123565</strain>
    </source>
</reference>
<dbReference type="Proteomes" id="UP001304895">
    <property type="component" value="Unassembled WGS sequence"/>
</dbReference>
<dbReference type="CDD" id="cd15482">
    <property type="entry name" value="Sialidase_non-viral"/>
    <property type="match status" value="1"/>
</dbReference>
<keyword evidence="1" id="KW-0732">Signal</keyword>
<name>A0AAN6UG90_9PEZI</name>
<accession>A0AAN6UG90</accession>
<proteinExistence type="predicted"/>
<keyword evidence="2" id="KW-0378">Hydrolase</keyword>
<dbReference type="EMBL" id="MU853419">
    <property type="protein sequence ID" value="KAK4132199.1"/>
    <property type="molecule type" value="Genomic_DNA"/>
</dbReference>
<organism evidence="2 3">
    <name type="scientific">Trichocladium antarcticum</name>
    <dbReference type="NCBI Taxonomy" id="1450529"/>
    <lineage>
        <taxon>Eukaryota</taxon>
        <taxon>Fungi</taxon>
        <taxon>Dikarya</taxon>
        <taxon>Ascomycota</taxon>
        <taxon>Pezizomycotina</taxon>
        <taxon>Sordariomycetes</taxon>
        <taxon>Sordariomycetidae</taxon>
        <taxon>Sordariales</taxon>
        <taxon>Chaetomiaceae</taxon>
        <taxon>Trichocladium</taxon>
    </lineage>
</organism>
<dbReference type="PANTHER" id="PTHR38792:SF3">
    <property type="entry name" value="BNR_ASP-BOX REPEAT DOMAIN PROTEIN (AFU_ORTHOLOGUE AFUA_7G06430)-RELATED"/>
    <property type="match status" value="1"/>
</dbReference>
<gene>
    <name evidence="2" type="ORF">BT67DRAFT_93627</name>
</gene>